<protein>
    <submittedName>
        <fullName evidence="2">Uncharacterized protein</fullName>
    </submittedName>
</protein>
<keyword evidence="1" id="KW-1185">Reference proteome</keyword>
<organism evidence="1 2">
    <name type="scientific">Romanomermis culicivorax</name>
    <name type="common">Nematode worm</name>
    <dbReference type="NCBI Taxonomy" id="13658"/>
    <lineage>
        <taxon>Eukaryota</taxon>
        <taxon>Metazoa</taxon>
        <taxon>Ecdysozoa</taxon>
        <taxon>Nematoda</taxon>
        <taxon>Enoplea</taxon>
        <taxon>Dorylaimia</taxon>
        <taxon>Mermithida</taxon>
        <taxon>Mermithoidea</taxon>
        <taxon>Mermithidae</taxon>
        <taxon>Romanomermis</taxon>
    </lineage>
</organism>
<evidence type="ECO:0000313" key="1">
    <source>
        <dbReference type="Proteomes" id="UP000887565"/>
    </source>
</evidence>
<dbReference type="Proteomes" id="UP000887565">
    <property type="component" value="Unplaced"/>
</dbReference>
<evidence type="ECO:0000313" key="2">
    <source>
        <dbReference type="WBParaSite" id="nRc.2.0.1.t32979-RA"/>
    </source>
</evidence>
<sequence>MVVVVAEFAPGDVVLPENSCCCCIDCSRCNWSRKFVQCRKMYLFNIYLIQKLGTHPIVCIPQREKNLYFSALMMFKSYSKWEAYVHRTMSNKLTNYFNRQVDRDESGEVWESDGFPIFVPQPDLISIDHSTEVEKKREFKHAWSSDFPWLIKILIINFSNIISKALNSTRMSMPKNQLLSLLFADCSMTMRYLHRGAAFLRLRSVADP</sequence>
<dbReference type="WBParaSite" id="nRc.2.0.1.t32979-RA">
    <property type="protein sequence ID" value="nRc.2.0.1.t32979-RA"/>
    <property type="gene ID" value="nRc.2.0.1.g32979"/>
</dbReference>
<dbReference type="AlphaFoldDB" id="A0A915K2Q6"/>
<name>A0A915K2Q6_ROMCU</name>
<proteinExistence type="predicted"/>
<reference evidence="2" key="1">
    <citation type="submission" date="2022-11" db="UniProtKB">
        <authorList>
            <consortium name="WormBaseParasite"/>
        </authorList>
    </citation>
    <scope>IDENTIFICATION</scope>
</reference>
<accession>A0A915K2Q6</accession>